<evidence type="ECO:0000313" key="1">
    <source>
        <dbReference type="EMBL" id="ASB91426.1"/>
    </source>
</evidence>
<evidence type="ECO:0000313" key="2">
    <source>
        <dbReference type="Proteomes" id="UP000196877"/>
    </source>
</evidence>
<sequence length="43" mass="4307">MKKLAGVALLLGILTAGVTSHGVSDQKAVSQIPVKVTENAGFG</sequence>
<gene>
    <name evidence="1" type="ORF">S101395_04943</name>
</gene>
<name>A0ABN5AKX8_9BACI</name>
<dbReference type="EMBL" id="CP021920">
    <property type="protein sequence ID" value="ASB91426.1"/>
    <property type="molecule type" value="Genomic_DNA"/>
</dbReference>
<accession>A0ABN5AKX8</accession>
<keyword evidence="2" id="KW-1185">Reference proteome</keyword>
<reference evidence="1 2" key="1">
    <citation type="submission" date="2017-06" db="EMBL/GenBank/DDBJ databases">
        <title>Genome sequence of Bacillus sonorensis strain SRCM101395.</title>
        <authorList>
            <person name="Cho S.H."/>
        </authorList>
    </citation>
    <scope>NUCLEOTIDE SEQUENCE [LARGE SCALE GENOMIC DNA]</scope>
    <source>
        <strain evidence="1 2">SRCM101395</strain>
    </source>
</reference>
<dbReference type="Proteomes" id="UP000196877">
    <property type="component" value="Chromosome"/>
</dbReference>
<dbReference type="RefSeq" id="WP_255130726.1">
    <property type="nucleotide sequence ID" value="NZ_BORD01000001.1"/>
</dbReference>
<organism evidence="1 2">
    <name type="scientific">Bacillus sonorensis</name>
    <dbReference type="NCBI Taxonomy" id="119858"/>
    <lineage>
        <taxon>Bacteria</taxon>
        <taxon>Bacillati</taxon>
        <taxon>Bacillota</taxon>
        <taxon>Bacilli</taxon>
        <taxon>Bacillales</taxon>
        <taxon>Bacillaceae</taxon>
        <taxon>Bacillus</taxon>
    </lineage>
</organism>
<proteinExistence type="predicted"/>
<dbReference type="GeneID" id="92855800"/>
<protein>
    <submittedName>
        <fullName evidence="1">Uncharacterized protein</fullName>
    </submittedName>
</protein>